<name>A0ABV4UPR4_9MICC</name>
<feature type="transmembrane region" description="Helical" evidence="7">
    <location>
        <begin position="412"/>
        <end position="432"/>
    </location>
</feature>
<dbReference type="SUPFAM" id="SSF103473">
    <property type="entry name" value="MFS general substrate transporter"/>
    <property type="match status" value="1"/>
</dbReference>
<accession>A0ABV4UPR4</accession>
<evidence type="ECO:0000256" key="3">
    <source>
        <dbReference type="ARBA" id="ARBA00022692"/>
    </source>
</evidence>
<dbReference type="EMBL" id="JBHDLJ010000012">
    <property type="protein sequence ID" value="MFB0835632.1"/>
    <property type="molecule type" value="Genomic_DNA"/>
</dbReference>
<evidence type="ECO:0000256" key="7">
    <source>
        <dbReference type="SAM" id="Phobius"/>
    </source>
</evidence>
<organism evidence="8 9">
    <name type="scientific">Arthrobacter halodurans</name>
    <dbReference type="NCBI Taxonomy" id="516699"/>
    <lineage>
        <taxon>Bacteria</taxon>
        <taxon>Bacillati</taxon>
        <taxon>Actinomycetota</taxon>
        <taxon>Actinomycetes</taxon>
        <taxon>Micrococcales</taxon>
        <taxon>Micrococcaceae</taxon>
        <taxon>Arthrobacter</taxon>
    </lineage>
</organism>
<feature type="transmembrane region" description="Helical" evidence="7">
    <location>
        <begin position="291"/>
        <end position="311"/>
    </location>
</feature>
<feature type="transmembrane region" description="Helical" evidence="7">
    <location>
        <begin position="346"/>
        <end position="367"/>
    </location>
</feature>
<protein>
    <submittedName>
        <fullName evidence="8">MFS transporter</fullName>
    </submittedName>
</protein>
<feature type="transmembrane region" description="Helical" evidence="7">
    <location>
        <begin position="388"/>
        <end position="406"/>
    </location>
</feature>
<dbReference type="InterPro" id="IPR036259">
    <property type="entry name" value="MFS_trans_sf"/>
</dbReference>
<dbReference type="CDD" id="cd06173">
    <property type="entry name" value="MFS_MefA_like"/>
    <property type="match status" value="1"/>
</dbReference>
<dbReference type="Pfam" id="PF07690">
    <property type="entry name" value="MFS_1"/>
    <property type="match status" value="1"/>
</dbReference>
<evidence type="ECO:0000256" key="4">
    <source>
        <dbReference type="ARBA" id="ARBA00022989"/>
    </source>
</evidence>
<proteinExistence type="predicted"/>
<feature type="transmembrane region" description="Helical" evidence="7">
    <location>
        <begin position="256"/>
        <end position="279"/>
    </location>
</feature>
<dbReference type="Proteomes" id="UP001575652">
    <property type="component" value="Unassembled WGS sequence"/>
</dbReference>
<dbReference type="PANTHER" id="PTHR23513:SF6">
    <property type="entry name" value="MAJOR FACILITATOR SUPERFAMILY ASSOCIATED DOMAIN-CONTAINING PROTEIN"/>
    <property type="match status" value="1"/>
</dbReference>
<feature type="transmembrane region" description="Helical" evidence="7">
    <location>
        <begin position="80"/>
        <end position="101"/>
    </location>
</feature>
<evidence type="ECO:0000256" key="1">
    <source>
        <dbReference type="ARBA" id="ARBA00004651"/>
    </source>
</evidence>
<dbReference type="PANTHER" id="PTHR23513">
    <property type="entry name" value="INTEGRAL MEMBRANE EFFLUX PROTEIN-RELATED"/>
    <property type="match status" value="1"/>
</dbReference>
<keyword evidence="3 7" id="KW-0812">Transmembrane</keyword>
<keyword evidence="4 7" id="KW-1133">Transmembrane helix</keyword>
<keyword evidence="2" id="KW-1003">Cell membrane</keyword>
<feature type="transmembrane region" description="Helical" evidence="7">
    <location>
        <begin position="113"/>
        <end position="130"/>
    </location>
</feature>
<gene>
    <name evidence="8" type="ORF">ACETWP_13650</name>
</gene>
<evidence type="ECO:0000256" key="2">
    <source>
        <dbReference type="ARBA" id="ARBA00022475"/>
    </source>
</evidence>
<dbReference type="RefSeq" id="WP_373972804.1">
    <property type="nucleotide sequence ID" value="NZ_JBHDLJ010000012.1"/>
</dbReference>
<evidence type="ECO:0000313" key="8">
    <source>
        <dbReference type="EMBL" id="MFB0835632.1"/>
    </source>
</evidence>
<dbReference type="InterPro" id="IPR011701">
    <property type="entry name" value="MFS"/>
</dbReference>
<evidence type="ECO:0000256" key="6">
    <source>
        <dbReference type="SAM" id="MobiDB-lite"/>
    </source>
</evidence>
<evidence type="ECO:0000256" key="5">
    <source>
        <dbReference type="ARBA" id="ARBA00023136"/>
    </source>
</evidence>
<feature type="transmembrane region" description="Helical" evidence="7">
    <location>
        <begin position="55"/>
        <end position="74"/>
    </location>
</feature>
<feature type="compositionally biased region" description="Polar residues" evidence="6">
    <location>
        <begin position="1"/>
        <end position="10"/>
    </location>
</feature>
<sequence length="459" mass="48491">MTSSGPQSHQAPDGEGAAAGGGGTPAHDPENRPVVSLLRDANFLVFWTGQTLSQLGAQLGAIALPVLAVVLLQASEWEVGVLNAANTAAFLLVGLPVGAWVDRWFKRRVMIRADLARVVAMLAIPVLWYAGVLQMWQLWIIAAAIGVANVFFDVSYQSSIPSLVERDQISEANAKLETTGQISRLAGPALGGALLVVFLPPVLFIGQAAGYLISALCLWRVRDHEVLQPAPAEHHLVAEIREGLGYVLHHPLIGRIAATTAITNFFSTIVFTLLPILVLRTLGLDTVQLGLIYSAGAVGGLIAASLTPYVARIVGEGTSLPISSALTGVGMAGFPLSTLAPDATSAFLVLACSMFVMTFGVLVYNIIQVSLRQRICPHRLLGRMNASIRFLVWGVMPLAAILAGILGERFGLVPALWVGVVGCVAAALPLVFSPLARMRTLPDEVEHDAGAPGEEPPAR</sequence>
<evidence type="ECO:0000313" key="9">
    <source>
        <dbReference type="Proteomes" id="UP001575652"/>
    </source>
</evidence>
<feature type="transmembrane region" description="Helical" evidence="7">
    <location>
        <begin position="189"/>
        <end position="213"/>
    </location>
</feature>
<feature type="region of interest" description="Disordered" evidence="6">
    <location>
        <begin position="1"/>
        <end position="31"/>
    </location>
</feature>
<keyword evidence="9" id="KW-1185">Reference proteome</keyword>
<comment type="subcellular location">
    <subcellularLocation>
        <location evidence="1">Cell membrane</location>
        <topology evidence="1">Multi-pass membrane protein</topology>
    </subcellularLocation>
</comment>
<dbReference type="Gene3D" id="1.20.1250.20">
    <property type="entry name" value="MFS general substrate transporter like domains"/>
    <property type="match status" value="1"/>
</dbReference>
<feature type="transmembrane region" description="Helical" evidence="7">
    <location>
        <begin position="136"/>
        <end position="156"/>
    </location>
</feature>
<keyword evidence="5 7" id="KW-0472">Membrane</keyword>
<comment type="caution">
    <text evidence="8">The sequence shown here is derived from an EMBL/GenBank/DDBJ whole genome shotgun (WGS) entry which is preliminary data.</text>
</comment>
<reference evidence="8 9" key="1">
    <citation type="submission" date="2024-09" db="EMBL/GenBank/DDBJ databases">
        <authorList>
            <person name="Salinas-Garcia M.A."/>
            <person name="Prieme A."/>
        </authorList>
    </citation>
    <scope>NUCLEOTIDE SEQUENCE [LARGE SCALE GENOMIC DNA]</scope>
    <source>
        <strain evidence="8 9">DSM 21081</strain>
    </source>
</reference>